<keyword evidence="2" id="KW-0472">Membrane</keyword>
<keyword evidence="2" id="KW-0812">Transmembrane</keyword>
<dbReference type="Proteomes" id="UP001187734">
    <property type="component" value="Unassembled WGS sequence"/>
</dbReference>
<evidence type="ECO:0000313" key="4">
    <source>
        <dbReference type="Proteomes" id="UP001187734"/>
    </source>
</evidence>
<name>A0AAE8SLV9_9HYPO</name>
<comment type="caution">
    <text evidence="3">The sequence shown here is derived from an EMBL/GenBank/DDBJ whole genome shotgun (WGS) entry which is preliminary data.</text>
</comment>
<reference evidence="3" key="1">
    <citation type="submission" date="2018-03" db="EMBL/GenBank/DDBJ databases">
        <authorList>
            <person name="Guldener U."/>
        </authorList>
    </citation>
    <scope>NUCLEOTIDE SEQUENCE</scope>
</reference>
<evidence type="ECO:0000313" key="3">
    <source>
        <dbReference type="EMBL" id="SPJ82537.1"/>
    </source>
</evidence>
<dbReference type="AlphaFoldDB" id="A0AAE8SLV9"/>
<feature type="compositionally biased region" description="Polar residues" evidence="1">
    <location>
        <begin position="1"/>
        <end position="22"/>
    </location>
</feature>
<evidence type="ECO:0000256" key="2">
    <source>
        <dbReference type="SAM" id="Phobius"/>
    </source>
</evidence>
<proteinExistence type="predicted"/>
<feature type="region of interest" description="Disordered" evidence="1">
    <location>
        <begin position="1"/>
        <end position="23"/>
    </location>
</feature>
<protein>
    <submittedName>
        <fullName evidence="3">Uncharacterized protein</fullName>
    </submittedName>
</protein>
<dbReference type="EMBL" id="ONZP01000367">
    <property type="protein sequence ID" value="SPJ82537.1"/>
    <property type="molecule type" value="Genomic_DNA"/>
</dbReference>
<sequence length="88" mass="9814">MPSPSSFTTPIIQSTSMPTSHNEPVIHKSDKPVIIGLTIGLVVLFLLFILPCCCFQCLAHWQQKRMDREARERARKAAIAPGRPAEEV</sequence>
<organism evidence="3 4">
    <name type="scientific">Fusarium torulosum</name>
    <dbReference type="NCBI Taxonomy" id="33205"/>
    <lineage>
        <taxon>Eukaryota</taxon>
        <taxon>Fungi</taxon>
        <taxon>Dikarya</taxon>
        <taxon>Ascomycota</taxon>
        <taxon>Pezizomycotina</taxon>
        <taxon>Sordariomycetes</taxon>
        <taxon>Hypocreomycetidae</taxon>
        <taxon>Hypocreales</taxon>
        <taxon>Nectriaceae</taxon>
        <taxon>Fusarium</taxon>
    </lineage>
</organism>
<accession>A0AAE8SLV9</accession>
<gene>
    <name evidence="3" type="ORF">FTOL_09942</name>
</gene>
<feature type="transmembrane region" description="Helical" evidence="2">
    <location>
        <begin position="33"/>
        <end position="58"/>
    </location>
</feature>
<keyword evidence="4" id="KW-1185">Reference proteome</keyword>
<evidence type="ECO:0000256" key="1">
    <source>
        <dbReference type="SAM" id="MobiDB-lite"/>
    </source>
</evidence>
<keyword evidence="2" id="KW-1133">Transmembrane helix</keyword>